<keyword evidence="3" id="KW-0285">Flavoprotein</keyword>
<dbReference type="PANTHER" id="PTHR48109">
    <property type="entry name" value="DIHYDROOROTATE DEHYDROGENASE (QUINONE), MITOCHONDRIAL-RELATED"/>
    <property type="match status" value="1"/>
</dbReference>
<dbReference type="InterPro" id="IPR013785">
    <property type="entry name" value="Aldolase_TIM"/>
</dbReference>
<feature type="domain" description="Dihydroorotate dehydrogenase catalytic" evidence="8">
    <location>
        <begin position="36"/>
        <end position="319"/>
    </location>
</feature>
<dbReference type="Pfam" id="PF01180">
    <property type="entry name" value="DHO_dh"/>
    <property type="match status" value="1"/>
</dbReference>
<dbReference type="EMBL" id="MU129073">
    <property type="protein sequence ID" value="KAF9507759.1"/>
    <property type="molecule type" value="Genomic_DNA"/>
</dbReference>
<evidence type="ECO:0000256" key="3">
    <source>
        <dbReference type="ARBA" id="ARBA00022630"/>
    </source>
</evidence>
<dbReference type="SUPFAM" id="SSF51395">
    <property type="entry name" value="FMN-linked oxidoreductases"/>
    <property type="match status" value="1"/>
</dbReference>
<name>A0A9P6DQU9_9AGAM</name>
<dbReference type="GO" id="GO:0005737">
    <property type="term" value="C:cytoplasm"/>
    <property type="evidence" value="ECO:0007669"/>
    <property type="project" value="InterPro"/>
</dbReference>
<gene>
    <name evidence="9" type="ORF">BS47DRAFT_1321067</name>
</gene>
<evidence type="ECO:0000259" key="8">
    <source>
        <dbReference type="Pfam" id="PF01180"/>
    </source>
</evidence>
<dbReference type="InterPro" id="IPR001295">
    <property type="entry name" value="Dihydroorotate_DH_CS"/>
</dbReference>
<dbReference type="OrthoDB" id="14784at2759"/>
<reference evidence="9" key="1">
    <citation type="journal article" date="2020" name="Nat. Commun.">
        <title>Large-scale genome sequencing of mycorrhizal fungi provides insights into the early evolution of symbiotic traits.</title>
        <authorList>
            <person name="Miyauchi S."/>
            <person name="Kiss E."/>
            <person name="Kuo A."/>
            <person name="Drula E."/>
            <person name="Kohler A."/>
            <person name="Sanchez-Garcia M."/>
            <person name="Morin E."/>
            <person name="Andreopoulos B."/>
            <person name="Barry K.W."/>
            <person name="Bonito G."/>
            <person name="Buee M."/>
            <person name="Carver A."/>
            <person name="Chen C."/>
            <person name="Cichocki N."/>
            <person name="Clum A."/>
            <person name="Culley D."/>
            <person name="Crous P.W."/>
            <person name="Fauchery L."/>
            <person name="Girlanda M."/>
            <person name="Hayes R.D."/>
            <person name="Keri Z."/>
            <person name="LaButti K."/>
            <person name="Lipzen A."/>
            <person name="Lombard V."/>
            <person name="Magnuson J."/>
            <person name="Maillard F."/>
            <person name="Murat C."/>
            <person name="Nolan M."/>
            <person name="Ohm R.A."/>
            <person name="Pangilinan J."/>
            <person name="Pereira M.F."/>
            <person name="Perotto S."/>
            <person name="Peter M."/>
            <person name="Pfister S."/>
            <person name="Riley R."/>
            <person name="Sitrit Y."/>
            <person name="Stielow J.B."/>
            <person name="Szollosi G."/>
            <person name="Zifcakova L."/>
            <person name="Stursova M."/>
            <person name="Spatafora J.W."/>
            <person name="Tedersoo L."/>
            <person name="Vaario L.M."/>
            <person name="Yamada A."/>
            <person name="Yan M."/>
            <person name="Wang P."/>
            <person name="Xu J."/>
            <person name="Bruns T."/>
            <person name="Baldrian P."/>
            <person name="Vilgalys R."/>
            <person name="Dunand C."/>
            <person name="Henrissat B."/>
            <person name="Grigoriev I.V."/>
            <person name="Hibbett D."/>
            <person name="Nagy L.G."/>
            <person name="Martin F.M."/>
        </authorList>
    </citation>
    <scope>NUCLEOTIDE SEQUENCE</scope>
    <source>
        <strain evidence="9">UP504</strain>
    </source>
</reference>
<dbReference type="InterPro" id="IPR050074">
    <property type="entry name" value="DHO_dehydrogenase"/>
</dbReference>
<keyword evidence="10" id="KW-1185">Reference proteome</keyword>
<sequence>MTEIGSLFVSPPIINSSCPWASDLDDLSSLYESPFTGAVTTRTATWSGFEEDSGVHRVAFHARSYSSINSYGYSPIPLNQYLEWINVLFIQHPTSTKPFIISITSSDPQELDIMIDTIRRFRFGGLGRVAIELNTSCPNIENKPPPSYDIRTLSPLLDVLHRHAEDSNCGLTLGIKLPPYVHAGQFADIVGALAAMKSPASTPQRHPISFLTCTNTLGSCLLFDEQAIHPSPNGSKFALPTILGGLAGDALHALSLGNVHSFHHLLSTHRDERLRTIKIIGVGGVTSPEAAQRMYKAGASVVACATALGKEGVEIFQQLSPACAVS</sequence>
<keyword evidence="6" id="KW-0560">Oxidoreductase</keyword>
<dbReference type="Gene3D" id="2.30.26.10">
    <property type="entry name" value="Dihydroorotate Dehydrogenase A, chain A, domain 2"/>
    <property type="match status" value="1"/>
</dbReference>
<evidence type="ECO:0000313" key="10">
    <source>
        <dbReference type="Proteomes" id="UP000886523"/>
    </source>
</evidence>
<keyword evidence="4" id="KW-0288">FMN</keyword>
<dbReference type="AlphaFoldDB" id="A0A9P6DQU9"/>
<comment type="pathway">
    <text evidence="2">Pyrimidine metabolism; UMP biosynthesis via de novo pathway.</text>
</comment>
<dbReference type="GO" id="GO:0006222">
    <property type="term" value="P:UMP biosynthetic process"/>
    <property type="evidence" value="ECO:0007669"/>
    <property type="project" value="InterPro"/>
</dbReference>
<proteinExistence type="predicted"/>
<evidence type="ECO:0000256" key="2">
    <source>
        <dbReference type="ARBA" id="ARBA00004725"/>
    </source>
</evidence>
<evidence type="ECO:0000256" key="5">
    <source>
        <dbReference type="ARBA" id="ARBA00022975"/>
    </source>
</evidence>
<evidence type="ECO:0000256" key="1">
    <source>
        <dbReference type="ARBA" id="ARBA00001917"/>
    </source>
</evidence>
<evidence type="ECO:0000313" key="9">
    <source>
        <dbReference type="EMBL" id="KAF9507759.1"/>
    </source>
</evidence>
<dbReference type="Proteomes" id="UP000886523">
    <property type="component" value="Unassembled WGS sequence"/>
</dbReference>
<dbReference type="GO" id="GO:0006207">
    <property type="term" value="P:'de novo' pyrimidine nucleobase biosynthetic process"/>
    <property type="evidence" value="ECO:0007669"/>
    <property type="project" value="InterPro"/>
</dbReference>
<evidence type="ECO:0000256" key="6">
    <source>
        <dbReference type="ARBA" id="ARBA00023002"/>
    </source>
</evidence>
<keyword evidence="5" id="KW-0665">Pyrimidine biosynthesis</keyword>
<accession>A0A9P6DQU9</accession>
<protein>
    <recommendedName>
        <fullName evidence="7">Dihydroorotate oxidase</fullName>
    </recommendedName>
</protein>
<comment type="caution">
    <text evidence="9">The sequence shown here is derived from an EMBL/GenBank/DDBJ whole genome shotgun (WGS) entry which is preliminary data.</text>
</comment>
<dbReference type="PIRSF" id="PIRSF000164">
    <property type="entry name" value="DHO_oxidase"/>
    <property type="match status" value="1"/>
</dbReference>
<dbReference type="PROSITE" id="PS00912">
    <property type="entry name" value="DHODEHASE_2"/>
    <property type="match status" value="1"/>
</dbReference>
<dbReference type="InterPro" id="IPR012135">
    <property type="entry name" value="Dihydroorotate_DH_1_2"/>
</dbReference>
<evidence type="ECO:0000256" key="4">
    <source>
        <dbReference type="ARBA" id="ARBA00022643"/>
    </source>
</evidence>
<dbReference type="GO" id="GO:0004152">
    <property type="term" value="F:dihydroorotate dehydrogenase activity"/>
    <property type="evidence" value="ECO:0007669"/>
    <property type="project" value="InterPro"/>
</dbReference>
<comment type="cofactor">
    <cofactor evidence="1">
        <name>FMN</name>
        <dbReference type="ChEBI" id="CHEBI:58210"/>
    </cofactor>
</comment>
<dbReference type="InterPro" id="IPR005720">
    <property type="entry name" value="Dihydroorotate_DH_cat"/>
</dbReference>
<organism evidence="9 10">
    <name type="scientific">Hydnum rufescens UP504</name>
    <dbReference type="NCBI Taxonomy" id="1448309"/>
    <lineage>
        <taxon>Eukaryota</taxon>
        <taxon>Fungi</taxon>
        <taxon>Dikarya</taxon>
        <taxon>Basidiomycota</taxon>
        <taxon>Agaricomycotina</taxon>
        <taxon>Agaricomycetes</taxon>
        <taxon>Cantharellales</taxon>
        <taxon>Hydnaceae</taxon>
        <taxon>Hydnum</taxon>
    </lineage>
</organism>
<evidence type="ECO:0000256" key="7">
    <source>
        <dbReference type="ARBA" id="ARBA00031623"/>
    </source>
</evidence>
<dbReference type="InterPro" id="IPR023359">
    <property type="entry name" value="Dihydro_DH_chainA_dom2"/>
</dbReference>
<dbReference type="Gene3D" id="3.20.20.70">
    <property type="entry name" value="Aldolase class I"/>
    <property type="match status" value="1"/>
</dbReference>
<dbReference type="PANTHER" id="PTHR48109:SF1">
    <property type="entry name" value="DIHYDROOROTATE DEHYDROGENASE (FUMARATE)"/>
    <property type="match status" value="1"/>
</dbReference>